<feature type="domain" description="Nucleoside transporter/FeoB GTPase Gate" evidence="11">
    <location>
        <begin position="262"/>
        <end position="359"/>
    </location>
</feature>
<dbReference type="GO" id="GO:0005337">
    <property type="term" value="F:nucleoside transmembrane transporter activity"/>
    <property type="evidence" value="ECO:0007669"/>
    <property type="project" value="InterPro"/>
</dbReference>
<feature type="domain" description="Concentrative nucleoside transporter N-terminal" evidence="9">
    <location>
        <begin position="180"/>
        <end position="251"/>
    </location>
</feature>
<evidence type="ECO:0000256" key="4">
    <source>
        <dbReference type="ARBA" id="ARBA00022692"/>
    </source>
</evidence>
<feature type="transmembrane region" description="Helical" evidence="8">
    <location>
        <begin position="294"/>
        <end position="316"/>
    </location>
</feature>
<comment type="similarity">
    <text evidence="2">Belongs to the concentrative nucleoside transporter (CNT) (TC 2.A.41) family.</text>
</comment>
<keyword evidence="5 8" id="KW-1133">Transmembrane helix</keyword>
<evidence type="ECO:0000256" key="6">
    <source>
        <dbReference type="ARBA" id="ARBA00023136"/>
    </source>
</evidence>
<feature type="transmembrane region" description="Helical" evidence="8">
    <location>
        <begin position="336"/>
        <end position="358"/>
    </location>
</feature>
<evidence type="ECO:0000256" key="5">
    <source>
        <dbReference type="ARBA" id="ARBA00022989"/>
    </source>
</evidence>
<feature type="transmembrane region" description="Helical" evidence="8">
    <location>
        <begin position="525"/>
        <end position="549"/>
    </location>
</feature>
<dbReference type="GO" id="GO:0005886">
    <property type="term" value="C:plasma membrane"/>
    <property type="evidence" value="ECO:0007669"/>
    <property type="project" value="UniProtKB-SubCell"/>
</dbReference>
<dbReference type="EMBL" id="BPQB01000048">
    <property type="protein sequence ID" value="GJE95318.1"/>
    <property type="molecule type" value="Genomic_DNA"/>
</dbReference>
<dbReference type="AlphaFoldDB" id="A0A9P3GI33"/>
<evidence type="ECO:0000259" key="10">
    <source>
        <dbReference type="Pfam" id="PF07662"/>
    </source>
</evidence>
<keyword evidence="13" id="KW-1185">Reference proteome</keyword>
<reference evidence="12 13" key="1">
    <citation type="submission" date="2021-08" db="EMBL/GenBank/DDBJ databases">
        <title>Draft Genome Sequence of Phanerochaete sordida strain YK-624.</title>
        <authorList>
            <person name="Mori T."/>
            <person name="Dohra H."/>
            <person name="Suzuki T."/>
            <person name="Kawagishi H."/>
            <person name="Hirai H."/>
        </authorList>
    </citation>
    <scope>NUCLEOTIDE SEQUENCE [LARGE SCALE GENOMIC DNA]</scope>
    <source>
        <strain evidence="12 13">YK-624</strain>
    </source>
</reference>
<evidence type="ECO:0000313" key="12">
    <source>
        <dbReference type="EMBL" id="GJE95318.1"/>
    </source>
</evidence>
<evidence type="ECO:0000259" key="9">
    <source>
        <dbReference type="Pfam" id="PF01773"/>
    </source>
</evidence>
<feature type="transmembrane region" description="Helical" evidence="8">
    <location>
        <begin position="561"/>
        <end position="582"/>
    </location>
</feature>
<accession>A0A9P3GI33</accession>
<feature type="transmembrane region" description="Helical" evidence="8">
    <location>
        <begin position="97"/>
        <end position="116"/>
    </location>
</feature>
<feature type="transmembrane region" description="Helical" evidence="8">
    <location>
        <begin position="68"/>
        <end position="90"/>
    </location>
</feature>
<gene>
    <name evidence="12" type="ORF">PsYK624_115020</name>
</gene>
<dbReference type="PANTHER" id="PTHR10590">
    <property type="entry name" value="SODIUM/NUCLEOSIDE COTRANSPORTER"/>
    <property type="match status" value="1"/>
</dbReference>
<evidence type="ECO:0000256" key="2">
    <source>
        <dbReference type="ARBA" id="ARBA00009033"/>
    </source>
</evidence>
<feature type="transmembrane region" description="Helical" evidence="8">
    <location>
        <begin position="420"/>
        <end position="443"/>
    </location>
</feature>
<feature type="transmembrane region" description="Helical" evidence="8">
    <location>
        <begin position="483"/>
        <end position="505"/>
    </location>
</feature>
<organism evidence="12 13">
    <name type="scientific">Phanerochaete sordida</name>
    <dbReference type="NCBI Taxonomy" id="48140"/>
    <lineage>
        <taxon>Eukaryota</taxon>
        <taxon>Fungi</taxon>
        <taxon>Dikarya</taxon>
        <taxon>Basidiomycota</taxon>
        <taxon>Agaricomycotina</taxon>
        <taxon>Agaricomycetes</taxon>
        <taxon>Polyporales</taxon>
        <taxon>Phanerochaetaceae</taxon>
        <taxon>Phanerochaete</taxon>
    </lineage>
</organism>
<evidence type="ECO:0000256" key="3">
    <source>
        <dbReference type="ARBA" id="ARBA00022475"/>
    </source>
</evidence>
<keyword evidence="6 8" id="KW-0472">Membrane</keyword>
<evidence type="ECO:0000313" key="13">
    <source>
        <dbReference type="Proteomes" id="UP000703269"/>
    </source>
</evidence>
<feature type="compositionally biased region" description="Low complexity" evidence="7">
    <location>
        <begin position="19"/>
        <end position="28"/>
    </location>
</feature>
<feature type="transmembrane region" description="Helical" evidence="8">
    <location>
        <begin position="455"/>
        <end position="476"/>
    </location>
</feature>
<dbReference type="Pfam" id="PF07662">
    <property type="entry name" value="Nucleos_tra2_C"/>
    <property type="match status" value="1"/>
</dbReference>
<sequence length="583" mass="63224">MASIRETAGAPHPPPLVRSASQASSASLSKEKVVDPEMQVAHETASDASRLVDPEDAPSALDRLYARFRVPVLAALTLVILGWWISSIVLPATRHRWIVQTVWAWFFIAVIAFRFIPNRYVTRPIEAVWLPCVQEPLMRLPYNVRLAMGWLALLGIVFGSAFGFPLTANSGYGDRAISVLGLFVFQACFWVTSASRKDVPWPTVIVGLFMQQAIAMFVLKSGAGFSIFKWIAYLASDFLAQALQGGAFFFDQDTVNKHWFFVNTLSSIIFFIAFVQMMYYLGVMQWLIRGFAWFFFKIMNISGAEAVVAAASPFIGQGESACLVRPYVDYMTPSELHLTMTSGFSTIAGSVLSAYIGLGVPPQNLVTASVMSIPASIAISKMRMPETDEPVTRGRVVVDRGDADKHPPANALHAFSKGAVFGLVVAGQILTNVLTVISLVATINGLLTWVGKGFGIHALTLQVILRYVFYPVTFFLSVPRHEILAVSQLLATKLVANEFVAYTTLQGIMHGEGPFPPLSERGYTIASYALCGFANLGSLGIQVGVLGALAPSRARTIARIAASAMVCGFISTLQAAGIAGMLV</sequence>
<dbReference type="InterPro" id="IPR011642">
    <property type="entry name" value="Gate_dom"/>
</dbReference>
<feature type="transmembrane region" description="Helical" evidence="8">
    <location>
        <begin position="176"/>
        <end position="193"/>
    </location>
</feature>
<feature type="transmembrane region" description="Helical" evidence="8">
    <location>
        <begin position="146"/>
        <end position="164"/>
    </location>
</feature>
<feature type="transmembrane region" description="Helical" evidence="8">
    <location>
        <begin position="262"/>
        <end position="282"/>
    </location>
</feature>
<dbReference type="InterPro" id="IPR011657">
    <property type="entry name" value="CNT_C_dom"/>
</dbReference>
<dbReference type="PANTHER" id="PTHR10590:SF4">
    <property type="entry name" value="SOLUTE CARRIER FAMILY 28 MEMBER 3"/>
    <property type="match status" value="1"/>
</dbReference>
<name>A0A9P3GI33_9APHY</name>
<feature type="domain" description="Concentrative nucleoside transporter C-terminal" evidence="10">
    <location>
        <begin position="365"/>
        <end position="580"/>
    </location>
</feature>
<dbReference type="Pfam" id="PF01773">
    <property type="entry name" value="Nucleos_tra2_N"/>
    <property type="match status" value="1"/>
</dbReference>
<evidence type="ECO:0000256" key="7">
    <source>
        <dbReference type="SAM" id="MobiDB-lite"/>
    </source>
</evidence>
<proteinExistence type="inferred from homology"/>
<evidence type="ECO:0000256" key="8">
    <source>
        <dbReference type="SAM" id="Phobius"/>
    </source>
</evidence>
<dbReference type="OrthoDB" id="6075923at2759"/>
<protein>
    <submittedName>
        <fullName evidence="12">Na dependent nucleoside transporter</fullName>
    </submittedName>
</protein>
<dbReference type="InterPro" id="IPR002668">
    <property type="entry name" value="CNT_N_dom"/>
</dbReference>
<dbReference type="Pfam" id="PF07670">
    <property type="entry name" value="Gate"/>
    <property type="match status" value="1"/>
</dbReference>
<keyword evidence="4 8" id="KW-0812">Transmembrane</keyword>
<feature type="region of interest" description="Disordered" evidence="7">
    <location>
        <begin position="1"/>
        <end position="37"/>
    </location>
</feature>
<keyword evidence="3" id="KW-1003">Cell membrane</keyword>
<dbReference type="Proteomes" id="UP000703269">
    <property type="component" value="Unassembled WGS sequence"/>
</dbReference>
<evidence type="ECO:0000256" key="1">
    <source>
        <dbReference type="ARBA" id="ARBA00004651"/>
    </source>
</evidence>
<feature type="transmembrane region" description="Helical" evidence="8">
    <location>
        <begin position="199"/>
        <end position="219"/>
    </location>
</feature>
<comment type="subcellular location">
    <subcellularLocation>
        <location evidence="1">Cell membrane</location>
        <topology evidence="1">Multi-pass membrane protein</topology>
    </subcellularLocation>
</comment>
<comment type="caution">
    <text evidence="12">The sequence shown here is derived from an EMBL/GenBank/DDBJ whole genome shotgun (WGS) entry which is preliminary data.</text>
</comment>
<dbReference type="InterPro" id="IPR008276">
    <property type="entry name" value="C_nuclsd_transpt"/>
</dbReference>
<evidence type="ECO:0000259" key="11">
    <source>
        <dbReference type="Pfam" id="PF07670"/>
    </source>
</evidence>
<dbReference type="GO" id="GO:0015293">
    <property type="term" value="F:symporter activity"/>
    <property type="evidence" value="ECO:0007669"/>
    <property type="project" value="TreeGrafter"/>
</dbReference>